<evidence type="ECO:0000256" key="1">
    <source>
        <dbReference type="SAM" id="Phobius"/>
    </source>
</evidence>
<evidence type="ECO:0000313" key="3">
    <source>
        <dbReference type="Proteomes" id="UP000006671"/>
    </source>
</evidence>
<dbReference type="KEGG" id="ngr:NAEGRDRAFT_52917"/>
<keyword evidence="1" id="KW-1133">Transmembrane helix</keyword>
<keyword evidence="1" id="KW-0812">Transmembrane</keyword>
<dbReference type="EMBL" id="GG738905">
    <property type="protein sequence ID" value="EFC38715.1"/>
    <property type="molecule type" value="Genomic_DNA"/>
</dbReference>
<dbReference type="Gene3D" id="3.90.550.50">
    <property type="match status" value="1"/>
</dbReference>
<protein>
    <submittedName>
        <fullName evidence="2">Predicted protein</fullName>
    </submittedName>
</protein>
<dbReference type="Proteomes" id="UP000006671">
    <property type="component" value="Unassembled WGS sequence"/>
</dbReference>
<organism evidence="3">
    <name type="scientific">Naegleria gruberi</name>
    <name type="common">Amoeba</name>
    <dbReference type="NCBI Taxonomy" id="5762"/>
    <lineage>
        <taxon>Eukaryota</taxon>
        <taxon>Discoba</taxon>
        <taxon>Heterolobosea</taxon>
        <taxon>Tetramitia</taxon>
        <taxon>Eutetramitia</taxon>
        <taxon>Vahlkampfiidae</taxon>
        <taxon>Naegleria</taxon>
    </lineage>
</organism>
<sequence>MKAPSIRLLLTLSLVGLFFIIITFGLFSKRKGNDISESITTGRVALDKIDSKSSTSKPAPPPPPPPPTYCVSNDVLYFGQLTHNGNLNGQMKRMYEAVHPRSKEPFLKKENTFFFTDIEPSPSHVSFFSRITLMASKGGKVGYDGAQRRFLESIFTMLELKKERNDKRVRWFMLSDDDHMSIPANLMRTLAKYELKLERGELSVDEPLIIGRTPECRAVSGGAGVIFNEKAIEVLKVNMEECIKKVGLQWYDYTIYRCVNDVLTKTKEEKCKILKHETSMHCCNYMYFCDPSSFKDPPNLSWFNRFRKATGFHYLQGDHVNRMKENLPDSFFTKIDKCFPVSELEKELDGYMPSVSSSNKNLREILQQVESMPVVRPPSLDWIKSESKQQDESVVSFMTGLIEIIFSNWENQFASNRKPIDQTLERKDIAIAVIPSPLIESRASLIAREYNISSQVELSLNYWQQSGFNAHVCESTHTSKISLYAECLKKSSTSSKWTLVVSESTRINSDSLLQYLKTFSNSAKLYIGGMRSAQELILSQLEGKSIGLPFGALFAVSSPFIEEYLSIATTSSTLKESIIQEQINDRLLIPNTGMILSGGHFFTHAPEHYCTKGITNVESWIEMQVPTKELEPMTVTFSPTNNCLGRMNSINQFFNKIDKSLLGSPTGINHNCFE</sequence>
<proteinExistence type="predicted"/>
<dbReference type="AlphaFoldDB" id="D2VX01"/>
<dbReference type="GeneID" id="8858612"/>
<dbReference type="RefSeq" id="XP_002671459.1">
    <property type="nucleotide sequence ID" value="XM_002671413.1"/>
</dbReference>
<feature type="transmembrane region" description="Helical" evidence="1">
    <location>
        <begin position="6"/>
        <end position="27"/>
    </location>
</feature>
<name>D2VX01_NAEGR</name>
<dbReference type="OrthoDB" id="421979at2759"/>
<keyword evidence="1" id="KW-0472">Membrane</keyword>
<accession>D2VX01</accession>
<reference evidence="2 3" key="1">
    <citation type="journal article" date="2010" name="Cell">
        <title>The genome of Naegleria gruberi illuminates early eukaryotic versatility.</title>
        <authorList>
            <person name="Fritz-Laylin L.K."/>
            <person name="Prochnik S.E."/>
            <person name="Ginger M.L."/>
            <person name="Dacks J.B."/>
            <person name="Carpenter M.L."/>
            <person name="Field M.C."/>
            <person name="Kuo A."/>
            <person name="Paredez A."/>
            <person name="Chapman J."/>
            <person name="Pham J."/>
            <person name="Shu S."/>
            <person name="Neupane R."/>
            <person name="Cipriano M."/>
            <person name="Mancuso J."/>
            <person name="Tu H."/>
            <person name="Salamov A."/>
            <person name="Lindquist E."/>
            <person name="Shapiro H."/>
            <person name="Lucas S."/>
            <person name="Grigoriev I.V."/>
            <person name="Cande W.Z."/>
            <person name="Fulton C."/>
            <person name="Rokhsar D.S."/>
            <person name="Dawson S.C."/>
        </authorList>
    </citation>
    <scope>NUCLEOTIDE SEQUENCE [LARGE SCALE GENOMIC DNA]</scope>
    <source>
        <strain evidence="2 3">NEG-M</strain>
    </source>
</reference>
<evidence type="ECO:0000313" key="2">
    <source>
        <dbReference type="EMBL" id="EFC38715.1"/>
    </source>
</evidence>
<dbReference type="VEuPathDB" id="AmoebaDB:NAEGRDRAFT_52917"/>
<dbReference type="PANTHER" id="PTHR10811">
    <property type="entry name" value="FRINGE-RELATED"/>
    <property type="match status" value="1"/>
</dbReference>
<gene>
    <name evidence="2" type="ORF">NAEGRDRAFT_52917</name>
</gene>
<dbReference type="InParanoid" id="D2VX01"/>
<keyword evidence="3" id="KW-1185">Reference proteome</keyword>